<organism evidence="1 2">
    <name type="scientific">Malus baccata</name>
    <name type="common">Siberian crab apple</name>
    <name type="synonym">Pyrus baccata</name>
    <dbReference type="NCBI Taxonomy" id="106549"/>
    <lineage>
        <taxon>Eukaryota</taxon>
        <taxon>Viridiplantae</taxon>
        <taxon>Streptophyta</taxon>
        <taxon>Embryophyta</taxon>
        <taxon>Tracheophyta</taxon>
        <taxon>Spermatophyta</taxon>
        <taxon>Magnoliopsida</taxon>
        <taxon>eudicotyledons</taxon>
        <taxon>Gunneridae</taxon>
        <taxon>Pentapetalae</taxon>
        <taxon>rosids</taxon>
        <taxon>fabids</taxon>
        <taxon>Rosales</taxon>
        <taxon>Rosaceae</taxon>
        <taxon>Amygdaloideae</taxon>
        <taxon>Maleae</taxon>
        <taxon>Malus</taxon>
    </lineage>
</organism>
<evidence type="ECO:0000313" key="1">
    <source>
        <dbReference type="EMBL" id="TQE01890.1"/>
    </source>
</evidence>
<dbReference type="STRING" id="106549.A0A540MU43"/>
<dbReference type="AlphaFoldDB" id="A0A540MU43"/>
<dbReference type="Proteomes" id="UP000315295">
    <property type="component" value="Unassembled WGS sequence"/>
</dbReference>
<dbReference type="EMBL" id="VIEB01000187">
    <property type="protein sequence ID" value="TQE01890.1"/>
    <property type="molecule type" value="Genomic_DNA"/>
</dbReference>
<evidence type="ECO:0000313" key="2">
    <source>
        <dbReference type="Proteomes" id="UP000315295"/>
    </source>
</evidence>
<sequence length="86" mass="9485">MGEGGNTVGDTVEMASLERVEALLEAARYDDIDDIISLESAGLSLDSKDLHGRTGKVTCSQRLIALLAICEFCDKCREVEEMQERY</sequence>
<comment type="caution">
    <text evidence="1">The sequence shown here is derived from an EMBL/GenBank/DDBJ whole genome shotgun (WGS) entry which is preliminary data.</text>
</comment>
<keyword evidence="2" id="KW-1185">Reference proteome</keyword>
<protein>
    <submittedName>
        <fullName evidence="1">Uncharacterized protein</fullName>
    </submittedName>
</protein>
<accession>A0A540MU43</accession>
<name>A0A540MU43_MALBA</name>
<gene>
    <name evidence="1" type="ORF">C1H46_012514</name>
</gene>
<proteinExistence type="predicted"/>
<reference evidence="1 2" key="1">
    <citation type="journal article" date="2019" name="G3 (Bethesda)">
        <title>Sequencing of a Wild Apple (Malus baccata) Genome Unravels the Differences Between Cultivated and Wild Apple Species Regarding Disease Resistance and Cold Tolerance.</title>
        <authorList>
            <person name="Chen X."/>
        </authorList>
    </citation>
    <scope>NUCLEOTIDE SEQUENCE [LARGE SCALE GENOMIC DNA]</scope>
    <source>
        <strain evidence="2">cv. Shandingzi</strain>
        <tissue evidence="1">Leaves</tissue>
    </source>
</reference>